<dbReference type="Pfam" id="PF12680">
    <property type="entry name" value="SnoaL_2"/>
    <property type="match status" value="1"/>
</dbReference>
<evidence type="ECO:0000313" key="4">
    <source>
        <dbReference type="Proteomes" id="UP001144396"/>
    </source>
</evidence>
<dbReference type="InterPro" id="IPR037401">
    <property type="entry name" value="SnoaL-like"/>
</dbReference>
<feature type="region of interest" description="Disordered" evidence="1">
    <location>
        <begin position="118"/>
        <end position="201"/>
    </location>
</feature>
<evidence type="ECO:0000313" key="3">
    <source>
        <dbReference type="EMBL" id="GLI26686.1"/>
    </source>
</evidence>
<dbReference type="AlphaFoldDB" id="A0A9W6FNN4"/>
<comment type="caution">
    <text evidence="3">The sequence shown here is derived from an EMBL/GenBank/DDBJ whole genome shotgun (WGS) entry which is preliminary data.</text>
</comment>
<reference evidence="3" key="1">
    <citation type="submission" date="2022-12" db="EMBL/GenBank/DDBJ databases">
        <title>Reference genome sequencing for broad-spectrum identification of bacterial and archaeal isolates by mass spectrometry.</title>
        <authorList>
            <person name="Sekiguchi Y."/>
            <person name="Tourlousse D.M."/>
        </authorList>
    </citation>
    <scope>NUCLEOTIDE SEQUENCE</scope>
    <source>
        <strain evidence="3">14</strain>
    </source>
</reference>
<sequence length="201" mass="23135">MRQDAVTRWVERYRRAWLSNDAGDIRALFTEHAEYTSTPGTEPYRGHDEIVSWWLENADGPDETTFAWEPLLVGDTRAIIQGRTVYLGSTAYRNLWVIDLAPDGRATAFTEWWVEEEDADDLEFDDDEADAADDDSDDLDDDSDDLDEEDEYDEADEDDDWGDDDEEDSVDDDFEELDYDYDDDVDIDIDGEDAPDPEGSR</sequence>
<protein>
    <recommendedName>
        <fullName evidence="2">SnoaL-like domain-containing protein</fullName>
    </recommendedName>
</protein>
<dbReference type="Proteomes" id="UP001144396">
    <property type="component" value="Unassembled WGS sequence"/>
</dbReference>
<dbReference type="SUPFAM" id="SSF54427">
    <property type="entry name" value="NTF2-like"/>
    <property type="match status" value="1"/>
</dbReference>
<dbReference type="Gene3D" id="3.10.450.50">
    <property type="match status" value="1"/>
</dbReference>
<accession>A0A9W6FNN4</accession>
<feature type="domain" description="SnoaL-like" evidence="2">
    <location>
        <begin position="10"/>
        <end position="87"/>
    </location>
</feature>
<gene>
    <name evidence="3" type="ORF">ARHIZOSPH14_09280</name>
</gene>
<evidence type="ECO:0000256" key="1">
    <source>
        <dbReference type="SAM" id="MobiDB-lite"/>
    </source>
</evidence>
<evidence type="ECO:0000259" key="2">
    <source>
        <dbReference type="Pfam" id="PF12680"/>
    </source>
</evidence>
<dbReference type="RefSeq" id="WP_281882703.1">
    <property type="nucleotide sequence ID" value="NZ_BSDP01000001.1"/>
</dbReference>
<dbReference type="InterPro" id="IPR032710">
    <property type="entry name" value="NTF2-like_dom_sf"/>
</dbReference>
<dbReference type="EMBL" id="BSDP01000001">
    <property type="protein sequence ID" value="GLI26686.1"/>
    <property type="molecule type" value="Genomic_DNA"/>
</dbReference>
<keyword evidence="4" id="KW-1185">Reference proteome</keyword>
<name>A0A9W6FNN4_9MICO</name>
<proteinExistence type="predicted"/>
<organism evidence="3 4">
    <name type="scientific">Agromyces rhizosphaerae</name>
    <dbReference type="NCBI Taxonomy" id="88374"/>
    <lineage>
        <taxon>Bacteria</taxon>
        <taxon>Bacillati</taxon>
        <taxon>Actinomycetota</taxon>
        <taxon>Actinomycetes</taxon>
        <taxon>Micrococcales</taxon>
        <taxon>Microbacteriaceae</taxon>
        <taxon>Agromyces</taxon>
    </lineage>
</organism>